<sequence>MYEEICYQNNYVKEVVCRLDFASPINALKNTMPKAIYDVVKKYYPIAEPQDIIGTELQINPINGPAVNQVVTKQWGFLSRNRANKCTIESDNIIFSIEDYNVFEELRGAVLDILNVVMETFPENQGKRLGLRYINNLPLKDHDDWIDDKFFRALSSHKDDKTTKLMTVLEYAILDKDLSVRLQYGYYNPDYPAIMKREDFIIDIDSYSTGIIYREDIEQFINDMHCEDQKCFETMITEELRKNMNAG</sequence>
<organism evidence="1 2">
    <name type="scientific">Blautia parvula</name>
    <dbReference type="NCBI Taxonomy" id="2877527"/>
    <lineage>
        <taxon>Bacteria</taxon>
        <taxon>Bacillati</taxon>
        <taxon>Bacillota</taxon>
        <taxon>Clostridia</taxon>
        <taxon>Lachnospirales</taxon>
        <taxon>Lachnospiraceae</taxon>
        <taxon>Blautia</taxon>
    </lineage>
</organism>
<dbReference type="InterPro" id="IPR026349">
    <property type="entry name" value="CHP04255"/>
</dbReference>
<dbReference type="NCBIfam" id="TIGR04255">
    <property type="entry name" value="sporadTIGR04255"/>
    <property type="match status" value="1"/>
</dbReference>
<name>A0ABQ0C1S2_9FIRM</name>
<evidence type="ECO:0000313" key="2">
    <source>
        <dbReference type="Proteomes" id="UP001600941"/>
    </source>
</evidence>
<comment type="caution">
    <text evidence="1">The sequence shown here is derived from an EMBL/GenBank/DDBJ whole genome shotgun (WGS) entry which is preliminary data.</text>
</comment>
<dbReference type="EMBL" id="BAABZQ010000001">
    <property type="protein sequence ID" value="GAA6502736.1"/>
    <property type="molecule type" value="Genomic_DNA"/>
</dbReference>
<proteinExistence type="predicted"/>
<gene>
    <name evidence="1" type="ORF">K340107D12_55520</name>
</gene>
<accession>A0ABQ0C1S2</accession>
<protein>
    <recommendedName>
        <fullName evidence="3">TIGR04255 family protein</fullName>
    </recommendedName>
</protein>
<dbReference type="Proteomes" id="UP001600941">
    <property type="component" value="Unassembled WGS sequence"/>
</dbReference>
<reference evidence="1 2" key="1">
    <citation type="submission" date="2024-04" db="EMBL/GenBank/DDBJ databases">
        <title>Defined microbial consortia suppress multidrug-resistant proinflammatory Enterobacteriaceae via ecological control.</title>
        <authorList>
            <person name="Furuichi M."/>
            <person name="Kawaguchi T."/>
            <person name="Pust M."/>
            <person name="Yasuma K."/>
            <person name="Plichta D."/>
            <person name="Hasegawa N."/>
            <person name="Ohya T."/>
            <person name="Bhattarai S."/>
            <person name="Sasajima S."/>
            <person name="Aoto Y."/>
            <person name="Tuganbaev T."/>
            <person name="Yaginuma M."/>
            <person name="Ueda M."/>
            <person name="Okahashi N."/>
            <person name="Amafuji K."/>
            <person name="Kiridooshi Y."/>
            <person name="Sugita K."/>
            <person name="Strazar M."/>
            <person name="Skelly A."/>
            <person name="Suda W."/>
            <person name="Hattori M."/>
            <person name="Nakamoto N."/>
            <person name="Caballero S."/>
            <person name="Norman J."/>
            <person name="Olle B."/>
            <person name="Tanoue T."/>
            <person name="Arita M."/>
            <person name="Bucci V."/>
            <person name="Atarashi K."/>
            <person name="Xavier R."/>
            <person name="Honda K."/>
        </authorList>
    </citation>
    <scope>NUCLEOTIDE SEQUENCE [LARGE SCALE GENOMIC DNA]</scope>
    <source>
        <strain evidence="2">k34-0107-D12</strain>
    </source>
</reference>
<evidence type="ECO:0000313" key="1">
    <source>
        <dbReference type="EMBL" id="GAA6502736.1"/>
    </source>
</evidence>
<evidence type="ECO:0008006" key="3">
    <source>
        <dbReference type="Google" id="ProtNLM"/>
    </source>
</evidence>
<dbReference type="RefSeq" id="WP_390425467.1">
    <property type="nucleotide sequence ID" value="NZ_BAABZQ010000001.1"/>
</dbReference>
<keyword evidence="2" id="KW-1185">Reference proteome</keyword>